<dbReference type="RefSeq" id="WP_012106828.1">
    <property type="nucleotide sequence ID" value="NC_009712.1"/>
</dbReference>
<gene>
    <name evidence="6" type="ordered locus">Mboo_1278</name>
</gene>
<dbReference type="InterPro" id="IPR003806">
    <property type="entry name" value="ATP-grasp_PylC-type"/>
</dbReference>
<dbReference type="InterPro" id="IPR011761">
    <property type="entry name" value="ATP-grasp"/>
</dbReference>
<keyword evidence="7" id="KW-1185">Reference proteome</keyword>
<dbReference type="HOGENOM" id="CLU_057102_0_0_2"/>
<dbReference type="AlphaFoldDB" id="A7I7T5"/>
<name>A7I7T5_METB6</name>
<dbReference type="GO" id="GO:0016874">
    <property type="term" value="F:ligase activity"/>
    <property type="evidence" value="ECO:0007669"/>
    <property type="project" value="UniProtKB-KW"/>
</dbReference>
<dbReference type="PANTHER" id="PTHR43055:SF1">
    <property type="entry name" value="FORMATE-DEPENDENT PHOSPHORIBOSYLGLYCINAMIDE FORMYLTRANSFERASE"/>
    <property type="match status" value="1"/>
</dbReference>
<dbReference type="PROSITE" id="PS50975">
    <property type="entry name" value="ATP_GRASP"/>
    <property type="match status" value="1"/>
</dbReference>
<dbReference type="PANTHER" id="PTHR43055">
    <property type="entry name" value="FORMATE-DEPENDENT PHOSPHORIBOSYLGLYCINAMIDE FORMYLTRANSFERASE"/>
    <property type="match status" value="1"/>
</dbReference>
<dbReference type="EMBL" id="CP000780">
    <property type="protein sequence ID" value="ABS55796.1"/>
    <property type="molecule type" value="Genomic_DNA"/>
</dbReference>
<dbReference type="InterPro" id="IPR016677">
    <property type="entry name" value="UCP016817_carboligase"/>
</dbReference>
<evidence type="ECO:0000256" key="4">
    <source>
        <dbReference type="PROSITE-ProRule" id="PRU00409"/>
    </source>
</evidence>
<dbReference type="OrthoDB" id="11959at2157"/>
<proteinExistence type="predicted"/>
<dbReference type="KEGG" id="mbn:Mboo_1278"/>
<dbReference type="Proteomes" id="UP000002408">
    <property type="component" value="Chromosome"/>
</dbReference>
<dbReference type="GO" id="GO:0005829">
    <property type="term" value="C:cytosol"/>
    <property type="evidence" value="ECO:0007669"/>
    <property type="project" value="TreeGrafter"/>
</dbReference>
<dbReference type="Pfam" id="PF02655">
    <property type="entry name" value="ATP-grasp_3"/>
    <property type="match status" value="1"/>
</dbReference>
<dbReference type="SUPFAM" id="SSF56059">
    <property type="entry name" value="Glutathione synthetase ATP-binding domain-like"/>
    <property type="match status" value="1"/>
</dbReference>
<dbReference type="GeneID" id="5410298"/>
<keyword evidence="2 4" id="KW-0547">Nucleotide-binding</keyword>
<evidence type="ECO:0000259" key="5">
    <source>
        <dbReference type="PROSITE" id="PS50975"/>
    </source>
</evidence>
<organism evidence="6 7">
    <name type="scientific">Methanoregula boonei (strain DSM 21154 / JCM 14090 / 6A8)</name>
    <dbReference type="NCBI Taxonomy" id="456442"/>
    <lineage>
        <taxon>Archaea</taxon>
        <taxon>Methanobacteriati</taxon>
        <taxon>Methanobacteriota</taxon>
        <taxon>Stenosarchaea group</taxon>
        <taxon>Methanomicrobia</taxon>
        <taxon>Methanomicrobiales</taxon>
        <taxon>Methanoregulaceae</taxon>
        <taxon>Methanoregula</taxon>
    </lineage>
</organism>
<keyword evidence="3 4" id="KW-0067">ATP-binding</keyword>
<dbReference type="GO" id="GO:0005524">
    <property type="term" value="F:ATP binding"/>
    <property type="evidence" value="ECO:0007669"/>
    <property type="project" value="UniProtKB-UniRule"/>
</dbReference>
<feature type="domain" description="ATP-grasp" evidence="5">
    <location>
        <begin position="93"/>
        <end position="275"/>
    </location>
</feature>
<evidence type="ECO:0000313" key="6">
    <source>
        <dbReference type="EMBL" id="ABS55796.1"/>
    </source>
</evidence>
<evidence type="ECO:0000256" key="1">
    <source>
        <dbReference type="ARBA" id="ARBA00022598"/>
    </source>
</evidence>
<protein>
    <recommendedName>
        <fullName evidence="5">ATP-grasp domain-containing protein</fullName>
    </recommendedName>
</protein>
<sequence>MKGRVLVAGFTTRHVAESASRAGYEVCSIDHFCDQDLSWYTRDRIRFEDLSDLPGAIAQMCERYVFDFAIATSGAEDISFPVPLCGTPRERVEPLLDKLSMQQFFEKLGVPVPRIAADGQYPIMAKPCRGAGGWRNAVIPDAAAEKAWASLYPEIPYIRQEVAKGIPASVCCVANGTAARAIAVNEQVLRGEGESAYGFSGSITPFDHPLAPEMIALAETIVAASGCMGTLGIDFVAGEKTPYVIEVNPRFQGTLDTVEAAYGCNLFQYHMDACAGTIPEKSHAHQYAARRILFADRDFTLTDNLKDLAPVIADIPWPGTFFEEGQAVTSVSGTGPTRNAAQKALDKNISTVRQYMR</sequence>
<accession>A7I7T5</accession>
<dbReference type="STRING" id="456442.Mboo_1278"/>
<evidence type="ECO:0000256" key="3">
    <source>
        <dbReference type="ARBA" id="ARBA00022840"/>
    </source>
</evidence>
<dbReference type="eggNOG" id="arCOG01595">
    <property type="taxonomic scope" value="Archaea"/>
</dbReference>
<dbReference type="GO" id="GO:0046872">
    <property type="term" value="F:metal ion binding"/>
    <property type="evidence" value="ECO:0007669"/>
    <property type="project" value="InterPro"/>
</dbReference>
<reference evidence="7" key="1">
    <citation type="journal article" date="2015" name="Microbiology">
        <title>Genome of Methanoregula boonei 6A8 reveals adaptations to oligotrophic peatland environments.</title>
        <authorList>
            <person name="Braeuer S."/>
            <person name="Cadillo-Quiroz H."/>
            <person name="Kyrpides N."/>
            <person name="Woyke T."/>
            <person name="Goodwin L."/>
            <person name="Detter C."/>
            <person name="Podell S."/>
            <person name="Yavitt J.B."/>
            <person name="Zinder S.H."/>
        </authorList>
    </citation>
    <scope>NUCLEOTIDE SEQUENCE [LARGE SCALE GENOMIC DNA]</scope>
    <source>
        <strain evidence="7">DSM 21154 / JCM 14090 / 6A8</strain>
    </source>
</reference>
<evidence type="ECO:0000256" key="2">
    <source>
        <dbReference type="ARBA" id="ARBA00022741"/>
    </source>
</evidence>
<dbReference type="Gene3D" id="3.30.470.20">
    <property type="entry name" value="ATP-grasp fold, B domain"/>
    <property type="match status" value="1"/>
</dbReference>
<evidence type="ECO:0000313" key="7">
    <source>
        <dbReference type="Proteomes" id="UP000002408"/>
    </source>
</evidence>
<dbReference type="PIRSF" id="PIRSF016817">
    <property type="entry name" value="UCP016817_carboligase"/>
    <property type="match status" value="1"/>
</dbReference>
<keyword evidence="1" id="KW-0436">Ligase</keyword>